<protein>
    <recommendedName>
        <fullName evidence="4">M50 family peptidase</fullName>
    </recommendedName>
</protein>
<keyword evidence="1" id="KW-0812">Transmembrane</keyword>
<feature type="transmembrane region" description="Helical" evidence="1">
    <location>
        <begin position="128"/>
        <end position="149"/>
    </location>
</feature>
<feature type="transmembrane region" description="Helical" evidence="1">
    <location>
        <begin position="170"/>
        <end position="193"/>
    </location>
</feature>
<proteinExistence type="predicted"/>
<evidence type="ECO:0008006" key="4">
    <source>
        <dbReference type="Google" id="ProtNLM"/>
    </source>
</evidence>
<name>A0ABW4EQ34_9PSEU</name>
<dbReference type="EMBL" id="JBHUCO010000011">
    <property type="protein sequence ID" value="MFD1517763.1"/>
    <property type="molecule type" value="Genomic_DNA"/>
</dbReference>
<comment type="caution">
    <text evidence="2">The sequence shown here is derived from an EMBL/GenBank/DDBJ whole genome shotgun (WGS) entry which is preliminary data.</text>
</comment>
<evidence type="ECO:0000313" key="3">
    <source>
        <dbReference type="Proteomes" id="UP001597114"/>
    </source>
</evidence>
<dbReference type="RefSeq" id="WP_344724525.1">
    <property type="nucleotide sequence ID" value="NZ_BAAAUS010000026.1"/>
</dbReference>
<evidence type="ECO:0000256" key="1">
    <source>
        <dbReference type="SAM" id="Phobius"/>
    </source>
</evidence>
<feature type="transmembrane region" description="Helical" evidence="1">
    <location>
        <begin position="90"/>
        <end position="108"/>
    </location>
</feature>
<feature type="transmembrane region" description="Helical" evidence="1">
    <location>
        <begin position="199"/>
        <end position="221"/>
    </location>
</feature>
<keyword evidence="3" id="KW-1185">Reference proteome</keyword>
<feature type="transmembrane region" description="Helical" evidence="1">
    <location>
        <begin position="54"/>
        <end position="78"/>
    </location>
</feature>
<keyword evidence="1" id="KW-0472">Membrane</keyword>
<feature type="transmembrane region" description="Helical" evidence="1">
    <location>
        <begin position="233"/>
        <end position="254"/>
    </location>
</feature>
<sequence>MTQHLRLINSVIAFALAALASITLHELAHAIAGLMLGGHPVMFGFSVDQGPISDAVQIVTALAGPVFSLVSGLVVLAVPANSLPTFWRLAWLWFGLLSVQEFAGYLITGPFVSAGDIGLVLAAADAPLVVAIGGFVVGWVITYFLGWLATRRLATFTTDGPELAPQLRELGLFAWLIGSLLAVVLSLGLLGAGDVDVPILVFEAAGVISSGIFLIFVRLFLAAASDAPHLGPVLRVPIAGAVVLFLVAVVRQVVLSRGVAL</sequence>
<evidence type="ECO:0000313" key="2">
    <source>
        <dbReference type="EMBL" id="MFD1517763.1"/>
    </source>
</evidence>
<dbReference type="Proteomes" id="UP001597114">
    <property type="component" value="Unassembled WGS sequence"/>
</dbReference>
<accession>A0ABW4EQ34</accession>
<reference evidence="3" key="1">
    <citation type="journal article" date="2019" name="Int. J. Syst. Evol. Microbiol.">
        <title>The Global Catalogue of Microorganisms (GCM) 10K type strain sequencing project: providing services to taxonomists for standard genome sequencing and annotation.</title>
        <authorList>
            <consortium name="The Broad Institute Genomics Platform"/>
            <consortium name="The Broad Institute Genome Sequencing Center for Infectious Disease"/>
            <person name="Wu L."/>
            <person name="Ma J."/>
        </authorList>
    </citation>
    <scope>NUCLEOTIDE SEQUENCE [LARGE SCALE GENOMIC DNA]</scope>
    <source>
        <strain evidence="3">CCM 7043</strain>
    </source>
</reference>
<keyword evidence="1" id="KW-1133">Transmembrane helix</keyword>
<gene>
    <name evidence="2" type="ORF">ACFSJD_09705</name>
</gene>
<organism evidence="2 3">
    <name type="scientific">Pseudonocardia yunnanensis</name>
    <dbReference type="NCBI Taxonomy" id="58107"/>
    <lineage>
        <taxon>Bacteria</taxon>
        <taxon>Bacillati</taxon>
        <taxon>Actinomycetota</taxon>
        <taxon>Actinomycetes</taxon>
        <taxon>Pseudonocardiales</taxon>
        <taxon>Pseudonocardiaceae</taxon>
        <taxon>Pseudonocardia</taxon>
    </lineage>
</organism>